<accession>A0A382RXW2</accession>
<dbReference type="PRINTS" id="PR00081">
    <property type="entry name" value="GDHRDH"/>
</dbReference>
<dbReference type="EMBL" id="UINC01124999">
    <property type="protein sequence ID" value="SVD02529.1"/>
    <property type="molecule type" value="Genomic_DNA"/>
</dbReference>
<dbReference type="InterPro" id="IPR036291">
    <property type="entry name" value="NAD(P)-bd_dom_sf"/>
</dbReference>
<gene>
    <name evidence="2" type="ORF">METZ01_LOCUS355383</name>
</gene>
<protein>
    <recommendedName>
        <fullName evidence="3">SDR family oxidoreductase</fullName>
    </recommendedName>
</protein>
<dbReference type="InterPro" id="IPR050259">
    <property type="entry name" value="SDR"/>
</dbReference>
<evidence type="ECO:0000313" key="2">
    <source>
        <dbReference type="EMBL" id="SVD02529.1"/>
    </source>
</evidence>
<dbReference type="PANTHER" id="PTHR42879">
    <property type="entry name" value="3-OXOACYL-(ACYL-CARRIER-PROTEIN) REDUCTASE"/>
    <property type="match status" value="1"/>
</dbReference>
<dbReference type="SUPFAM" id="SSF51735">
    <property type="entry name" value="NAD(P)-binding Rossmann-fold domains"/>
    <property type="match status" value="1"/>
</dbReference>
<dbReference type="Gene3D" id="3.40.50.720">
    <property type="entry name" value="NAD(P)-binding Rossmann-like Domain"/>
    <property type="match status" value="1"/>
</dbReference>
<name>A0A382RXW2_9ZZZZ</name>
<evidence type="ECO:0000256" key="1">
    <source>
        <dbReference type="ARBA" id="ARBA00006484"/>
    </source>
</evidence>
<dbReference type="InterPro" id="IPR002347">
    <property type="entry name" value="SDR_fam"/>
</dbReference>
<comment type="similarity">
    <text evidence="1">Belongs to the short-chain dehydrogenases/reductases (SDR) family.</text>
</comment>
<dbReference type="CDD" id="cd05233">
    <property type="entry name" value="SDR_c"/>
    <property type="match status" value="1"/>
</dbReference>
<proteinExistence type="inferred from homology"/>
<reference evidence="2" key="1">
    <citation type="submission" date="2018-05" db="EMBL/GenBank/DDBJ databases">
        <authorList>
            <person name="Lanie J.A."/>
            <person name="Ng W.-L."/>
            <person name="Kazmierczak K.M."/>
            <person name="Andrzejewski T.M."/>
            <person name="Davidsen T.M."/>
            <person name="Wayne K.J."/>
            <person name="Tettelin H."/>
            <person name="Glass J.I."/>
            <person name="Rusch D."/>
            <person name="Podicherti R."/>
            <person name="Tsui H.-C.T."/>
            <person name="Winkler M.E."/>
        </authorList>
    </citation>
    <scope>NUCLEOTIDE SEQUENCE</scope>
</reference>
<evidence type="ECO:0008006" key="3">
    <source>
        <dbReference type="Google" id="ProtNLM"/>
    </source>
</evidence>
<dbReference type="Pfam" id="PF00106">
    <property type="entry name" value="adh_short"/>
    <property type="match status" value="1"/>
</dbReference>
<dbReference type="PANTHER" id="PTHR42879:SF2">
    <property type="entry name" value="3-OXOACYL-[ACYL-CARRIER-PROTEIN] REDUCTASE FABG"/>
    <property type="match status" value="1"/>
</dbReference>
<dbReference type="AlphaFoldDB" id="A0A382RXW2"/>
<dbReference type="FunFam" id="3.40.50.720:FF:000084">
    <property type="entry name" value="Short-chain dehydrogenase reductase"/>
    <property type="match status" value="1"/>
</dbReference>
<sequence length="246" mass="25559">MVTLRNKTAIVTGAGRGIGKAIAHAFGRAGAKVVVTARTTEAVAAVADQITQTGSDSVAVTADLAAESDIRHITDSALKAFGSIDILVNNAAFIHPPIDLVGFETDVWRYVIDVNLTAPALLIKSVLPNMIKNGTGKIINISSIGGRKGAKGRSAYRAAKAGLISLTESVAAEVKTHGIDVNCICPGGVDTEGYREAFKNRGREDMPSLMLPEEIAELALFLASDQSTAVTGTAIDAFGPTNPLFG</sequence>
<dbReference type="PRINTS" id="PR00080">
    <property type="entry name" value="SDRFAMILY"/>
</dbReference>
<organism evidence="2">
    <name type="scientific">marine metagenome</name>
    <dbReference type="NCBI Taxonomy" id="408172"/>
    <lineage>
        <taxon>unclassified sequences</taxon>
        <taxon>metagenomes</taxon>
        <taxon>ecological metagenomes</taxon>
    </lineage>
</organism>